<name>A0A7S2QF60_9DINO</name>
<gene>
    <name evidence="2" type="ORF">BRAN1462_LOCUS58602</name>
</gene>
<evidence type="ECO:0000256" key="1">
    <source>
        <dbReference type="SAM" id="MobiDB-lite"/>
    </source>
</evidence>
<organism evidence="2">
    <name type="scientific">Zooxanthella nutricula</name>
    <dbReference type="NCBI Taxonomy" id="1333877"/>
    <lineage>
        <taxon>Eukaryota</taxon>
        <taxon>Sar</taxon>
        <taxon>Alveolata</taxon>
        <taxon>Dinophyceae</taxon>
        <taxon>Peridiniales</taxon>
        <taxon>Peridiniales incertae sedis</taxon>
        <taxon>Zooxanthella</taxon>
    </lineage>
</organism>
<reference evidence="2" key="1">
    <citation type="submission" date="2021-01" db="EMBL/GenBank/DDBJ databases">
        <authorList>
            <person name="Corre E."/>
            <person name="Pelletier E."/>
            <person name="Niang G."/>
            <person name="Scheremetjew M."/>
            <person name="Finn R."/>
            <person name="Kale V."/>
            <person name="Holt S."/>
            <person name="Cochrane G."/>
            <person name="Meng A."/>
            <person name="Brown T."/>
            <person name="Cohen L."/>
        </authorList>
    </citation>
    <scope>NUCLEOTIDE SEQUENCE</scope>
    <source>
        <strain evidence="2">RCC3387</strain>
    </source>
</reference>
<sequence length="215" mass="25072">MGNSPSGAVRCEGMPSPDSRPAAFPEYTKQVPLTPKMDKEQNFGAYKKFDESMGPFPETFDFANQLKLTEEQVNQSYEHQLPFHMNIDGNKKPAYSTGWERAVAYHHGLYVPETYQPTKTADDIRLAVANFAEKVHRDSPKDACKYLQIEEFRCLNVYQFETQPQVAAKKCMKWWSEMQKCQWDQAKFTTGTTYIEGPQMRRRRPYIFYPDFKYA</sequence>
<protein>
    <submittedName>
        <fullName evidence="2">Uncharacterized protein</fullName>
    </submittedName>
</protein>
<feature type="region of interest" description="Disordered" evidence="1">
    <location>
        <begin position="1"/>
        <end position="32"/>
    </location>
</feature>
<dbReference type="AlphaFoldDB" id="A0A7S2QF60"/>
<accession>A0A7S2QF60</accession>
<evidence type="ECO:0000313" key="2">
    <source>
        <dbReference type="EMBL" id="CAD9640780.1"/>
    </source>
</evidence>
<proteinExistence type="predicted"/>
<dbReference type="EMBL" id="HBGW01092354">
    <property type="protein sequence ID" value="CAD9640780.1"/>
    <property type="molecule type" value="Transcribed_RNA"/>
</dbReference>